<protein>
    <recommendedName>
        <fullName evidence="1">TadE-like domain-containing protein</fullName>
    </recommendedName>
</protein>
<name>A0A509E8A7_9HYPH</name>
<dbReference type="RefSeq" id="WP_244612523.1">
    <property type="nucleotide sequence ID" value="NZ_CABFPH010000003.1"/>
</dbReference>
<proteinExistence type="predicted"/>
<dbReference type="Proteomes" id="UP000410984">
    <property type="component" value="Unassembled WGS sequence"/>
</dbReference>
<keyword evidence="3" id="KW-1185">Reference proteome</keyword>
<reference evidence="2 3" key="1">
    <citation type="submission" date="2019-06" db="EMBL/GenBank/DDBJ databases">
        <authorList>
            <person name="Rodrigo-Torres L."/>
            <person name="Arahal R. D."/>
            <person name="Lucena T."/>
        </authorList>
    </citation>
    <scope>NUCLEOTIDE SEQUENCE [LARGE SCALE GENOMIC DNA]</scope>
    <source>
        <strain evidence="2 3">SB0023/3</strain>
    </source>
</reference>
<evidence type="ECO:0000259" key="1">
    <source>
        <dbReference type="Pfam" id="PF07811"/>
    </source>
</evidence>
<accession>A0A509E8A7</accession>
<organism evidence="2 3">
    <name type="scientific">Methylobacterium symbioticum</name>
    <dbReference type="NCBI Taxonomy" id="2584084"/>
    <lineage>
        <taxon>Bacteria</taxon>
        <taxon>Pseudomonadati</taxon>
        <taxon>Pseudomonadota</taxon>
        <taxon>Alphaproteobacteria</taxon>
        <taxon>Hyphomicrobiales</taxon>
        <taxon>Methylobacteriaceae</taxon>
        <taxon>Methylobacterium</taxon>
    </lineage>
</organism>
<feature type="domain" description="TadE-like" evidence="1">
    <location>
        <begin position="2"/>
        <end position="41"/>
    </location>
</feature>
<sequence length="182" mass="19458">MAVEFGFVALPFLALTGASLEAGLTYFGQEILQTAVSEAGRQIYTGQFQTAHAGTTDPQFLLANFRADMCSPGGQARVTTFPCDRVKISITKAASFSAATLVQPVIRNPDTGLTDWNPGFPSYTCARANDIIIVQAVVDVPIYFPLLGAVYATLPNRRRVLQAATVFQVEPFDSTTACPSGT</sequence>
<dbReference type="InterPro" id="IPR012495">
    <property type="entry name" value="TadE-like_dom"/>
</dbReference>
<dbReference type="EMBL" id="CABFPH010000003">
    <property type="protein sequence ID" value="VUD69884.1"/>
    <property type="molecule type" value="Genomic_DNA"/>
</dbReference>
<evidence type="ECO:0000313" key="3">
    <source>
        <dbReference type="Proteomes" id="UP000410984"/>
    </source>
</evidence>
<evidence type="ECO:0000313" key="2">
    <source>
        <dbReference type="EMBL" id="VUD69884.1"/>
    </source>
</evidence>
<dbReference type="Pfam" id="PF07811">
    <property type="entry name" value="TadE"/>
    <property type="match status" value="1"/>
</dbReference>
<gene>
    <name evidence="2" type="ORF">MET9862_00444</name>
</gene>
<dbReference type="AlphaFoldDB" id="A0A509E8A7"/>